<sequence length="151" mass="15905">MLTPKTRNLNLKQQRPPPASRASVSRASSESSRRHKPQDDASAEDMFRMDGLDSSGDESDKPTSGSGTKLPATYTPDAQKMVEEYEMSAPYAARGYGKFDTFATTPTNSESPPGASGGAGTSTAGTAAAKRDDTRPASPSQQRRGSNSGTQ</sequence>
<feature type="compositionally biased region" description="Polar residues" evidence="1">
    <location>
        <begin position="1"/>
        <end position="13"/>
    </location>
</feature>
<feature type="compositionally biased region" description="Polar residues" evidence="1">
    <location>
        <begin position="137"/>
        <end position="151"/>
    </location>
</feature>
<evidence type="ECO:0000256" key="1">
    <source>
        <dbReference type="SAM" id="MobiDB-lite"/>
    </source>
</evidence>
<gene>
    <name evidence="2" type="ORF">EX30DRAFT_375103</name>
</gene>
<reference evidence="2 3" key="1">
    <citation type="submission" date="2019-04" db="EMBL/GenBank/DDBJ databases">
        <title>Comparative genomics and transcriptomics to analyze fruiting body development in filamentous ascomycetes.</title>
        <authorList>
            <consortium name="DOE Joint Genome Institute"/>
            <person name="Lutkenhaus R."/>
            <person name="Traeger S."/>
            <person name="Breuer J."/>
            <person name="Kuo A."/>
            <person name="Lipzen A."/>
            <person name="Pangilinan J."/>
            <person name="Dilworth D."/>
            <person name="Sandor L."/>
            <person name="Poggeler S."/>
            <person name="Barry K."/>
            <person name="Grigoriev I.V."/>
            <person name="Nowrousian M."/>
        </authorList>
    </citation>
    <scope>NUCLEOTIDE SEQUENCE [LARGE SCALE GENOMIC DNA]</scope>
    <source>
        <strain evidence="2 3">CBS 389.68</strain>
    </source>
</reference>
<feature type="region of interest" description="Disordered" evidence="1">
    <location>
        <begin position="99"/>
        <end position="151"/>
    </location>
</feature>
<keyword evidence="3" id="KW-1185">Reference proteome</keyword>
<dbReference type="InParanoid" id="A0A4S2MQZ8"/>
<dbReference type="AlphaFoldDB" id="A0A4S2MQZ8"/>
<feature type="compositionally biased region" description="Low complexity" evidence="1">
    <location>
        <begin position="20"/>
        <end position="30"/>
    </location>
</feature>
<dbReference type="EMBL" id="ML220163">
    <property type="protein sequence ID" value="TGZ76927.1"/>
    <property type="molecule type" value="Genomic_DNA"/>
</dbReference>
<dbReference type="Proteomes" id="UP000298138">
    <property type="component" value="Unassembled WGS sequence"/>
</dbReference>
<name>A0A4S2MQZ8_9PEZI</name>
<evidence type="ECO:0000313" key="3">
    <source>
        <dbReference type="Proteomes" id="UP000298138"/>
    </source>
</evidence>
<accession>A0A4S2MQZ8</accession>
<proteinExistence type="predicted"/>
<protein>
    <submittedName>
        <fullName evidence="2">Uncharacterized protein</fullName>
    </submittedName>
</protein>
<organism evidence="2 3">
    <name type="scientific">Ascodesmis nigricans</name>
    <dbReference type="NCBI Taxonomy" id="341454"/>
    <lineage>
        <taxon>Eukaryota</taxon>
        <taxon>Fungi</taxon>
        <taxon>Dikarya</taxon>
        <taxon>Ascomycota</taxon>
        <taxon>Pezizomycotina</taxon>
        <taxon>Pezizomycetes</taxon>
        <taxon>Pezizales</taxon>
        <taxon>Ascodesmidaceae</taxon>
        <taxon>Ascodesmis</taxon>
    </lineage>
</organism>
<feature type="region of interest" description="Disordered" evidence="1">
    <location>
        <begin position="1"/>
        <end position="77"/>
    </location>
</feature>
<evidence type="ECO:0000313" key="2">
    <source>
        <dbReference type="EMBL" id="TGZ76927.1"/>
    </source>
</evidence>